<dbReference type="InterPro" id="IPR011006">
    <property type="entry name" value="CheY-like_superfamily"/>
</dbReference>
<keyword evidence="4" id="KW-0804">Transcription</keyword>
<dbReference type="SMART" id="SM00448">
    <property type="entry name" value="REC"/>
    <property type="match status" value="1"/>
</dbReference>
<protein>
    <submittedName>
        <fullName evidence="8">DNA-binding response regulator</fullName>
    </submittedName>
</protein>
<dbReference type="InterPro" id="IPR000792">
    <property type="entry name" value="Tscrpt_reg_LuxR_C"/>
</dbReference>
<dbReference type="SMART" id="SM00421">
    <property type="entry name" value="HTH_LUXR"/>
    <property type="match status" value="1"/>
</dbReference>
<dbReference type="Proteomes" id="UP000619479">
    <property type="component" value="Unassembled WGS sequence"/>
</dbReference>
<dbReference type="CDD" id="cd06170">
    <property type="entry name" value="LuxR_C_like"/>
    <property type="match status" value="1"/>
</dbReference>
<dbReference type="PROSITE" id="PS50110">
    <property type="entry name" value="RESPONSE_REGULATORY"/>
    <property type="match status" value="1"/>
</dbReference>
<dbReference type="EMBL" id="BOMH01000011">
    <property type="protein sequence ID" value="GID63626.1"/>
    <property type="molecule type" value="Genomic_DNA"/>
</dbReference>
<name>A0A919IFX2_9ACTN</name>
<dbReference type="Gene3D" id="3.40.50.2300">
    <property type="match status" value="1"/>
</dbReference>
<evidence type="ECO:0000259" key="6">
    <source>
        <dbReference type="PROSITE" id="PS50043"/>
    </source>
</evidence>
<dbReference type="GO" id="GO:0003677">
    <property type="term" value="F:DNA binding"/>
    <property type="evidence" value="ECO:0007669"/>
    <property type="project" value="UniProtKB-KW"/>
</dbReference>
<keyword evidence="3 8" id="KW-0238">DNA-binding</keyword>
<dbReference type="InterPro" id="IPR058245">
    <property type="entry name" value="NreC/VraR/RcsB-like_REC"/>
</dbReference>
<dbReference type="InterPro" id="IPR016032">
    <property type="entry name" value="Sig_transdc_resp-reg_C-effctor"/>
</dbReference>
<sequence length="217" mass="22324">MADVLVVAEEALVSIGIKMILETMGGFTVVAADRDSALAAAGEHRPAVVLLDAHATLPETVPLLTRLRDLESGAALVVLATLAAPSTVLESLRGGACGFLLRDSQPEQLVAAVRALASGVTVLAPEASSIMLGAACRGTPAADSAVDEIKQLSDREQAIVGLVGQGLTNAEIARRLFVSDSTVKEYVSVILRKLGVANRVQAAVLAYAAGLTTDDLD</sequence>
<reference evidence="8" key="1">
    <citation type="submission" date="2021-01" db="EMBL/GenBank/DDBJ databases">
        <title>Whole genome shotgun sequence of Actinoplanes cyaneus NBRC 14990.</title>
        <authorList>
            <person name="Komaki H."/>
            <person name="Tamura T."/>
        </authorList>
    </citation>
    <scope>NUCLEOTIDE SEQUENCE</scope>
    <source>
        <strain evidence="8">NBRC 14990</strain>
    </source>
</reference>
<gene>
    <name evidence="8" type="ORF">Acy02nite_15070</name>
</gene>
<dbReference type="GO" id="GO:0006355">
    <property type="term" value="P:regulation of DNA-templated transcription"/>
    <property type="evidence" value="ECO:0007669"/>
    <property type="project" value="InterPro"/>
</dbReference>
<dbReference type="SUPFAM" id="SSF52172">
    <property type="entry name" value="CheY-like"/>
    <property type="match status" value="1"/>
</dbReference>
<keyword evidence="1 5" id="KW-0597">Phosphoprotein</keyword>
<evidence type="ECO:0000256" key="1">
    <source>
        <dbReference type="ARBA" id="ARBA00022553"/>
    </source>
</evidence>
<evidence type="ECO:0000313" key="8">
    <source>
        <dbReference type="EMBL" id="GID63626.1"/>
    </source>
</evidence>
<dbReference type="PANTHER" id="PTHR43214:SF24">
    <property type="entry name" value="TRANSCRIPTIONAL REGULATORY PROTEIN NARL-RELATED"/>
    <property type="match status" value="1"/>
</dbReference>
<dbReference type="InterPro" id="IPR001789">
    <property type="entry name" value="Sig_transdc_resp-reg_receiver"/>
</dbReference>
<dbReference type="PRINTS" id="PR00038">
    <property type="entry name" value="HTHLUXR"/>
</dbReference>
<dbReference type="SUPFAM" id="SSF46894">
    <property type="entry name" value="C-terminal effector domain of the bipartite response regulators"/>
    <property type="match status" value="1"/>
</dbReference>
<evidence type="ECO:0000313" key="9">
    <source>
        <dbReference type="Proteomes" id="UP000619479"/>
    </source>
</evidence>
<feature type="domain" description="HTH luxR-type" evidence="6">
    <location>
        <begin position="145"/>
        <end position="210"/>
    </location>
</feature>
<accession>A0A919IFX2</accession>
<keyword evidence="9" id="KW-1185">Reference proteome</keyword>
<evidence type="ECO:0000259" key="7">
    <source>
        <dbReference type="PROSITE" id="PS50110"/>
    </source>
</evidence>
<comment type="caution">
    <text evidence="8">The sequence shown here is derived from an EMBL/GenBank/DDBJ whole genome shotgun (WGS) entry which is preliminary data.</text>
</comment>
<dbReference type="RefSeq" id="WP_203739072.1">
    <property type="nucleotide sequence ID" value="NZ_BAAAUC010000041.1"/>
</dbReference>
<organism evidence="8 9">
    <name type="scientific">Actinoplanes cyaneus</name>
    <dbReference type="NCBI Taxonomy" id="52696"/>
    <lineage>
        <taxon>Bacteria</taxon>
        <taxon>Bacillati</taxon>
        <taxon>Actinomycetota</taxon>
        <taxon>Actinomycetes</taxon>
        <taxon>Micromonosporales</taxon>
        <taxon>Micromonosporaceae</taxon>
        <taxon>Actinoplanes</taxon>
    </lineage>
</organism>
<feature type="domain" description="Response regulatory" evidence="7">
    <location>
        <begin position="3"/>
        <end position="117"/>
    </location>
</feature>
<evidence type="ECO:0000256" key="4">
    <source>
        <dbReference type="ARBA" id="ARBA00023163"/>
    </source>
</evidence>
<proteinExistence type="predicted"/>
<dbReference type="AlphaFoldDB" id="A0A919IFX2"/>
<dbReference type="InterPro" id="IPR039420">
    <property type="entry name" value="WalR-like"/>
</dbReference>
<dbReference type="Pfam" id="PF00072">
    <property type="entry name" value="Response_reg"/>
    <property type="match status" value="1"/>
</dbReference>
<dbReference type="PROSITE" id="PS50043">
    <property type="entry name" value="HTH_LUXR_2"/>
    <property type="match status" value="1"/>
</dbReference>
<dbReference type="GO" id="GO:0000160">
    <property type="term" value="P:phosphorelay signal transduction system"/>
    <property type="evidence" value="ECO:0007669"/>
    <property type="project" value="InterPro"/>
</dbReference>
<evidence type="ECO:0000256" key="2">
    <source>
        <dbReference type="ARBA" id="ARBA00023015"/>
    </source>
</evidence>
<dbReference type="CDD" id="cd17535">
    <property type="entry name" value="REC_NarL-like"/>
    <property type="match status" value="1"/>
</dbReference>
<dbReference type="PANTHER" id="PTHR43214">
    <property type="entry name" value="TWO-COMPONENT RESPONSE REGULATOR"/>
    <property type="match status" value="1"/>
</dbReference>
<keyword evidence="2" id="KW-0805">Transcription regulation</keyword>
<evidence type="ECO:0000256" key="3">
    <source>
        <dbReference type="ARBA" id="ARBA00023125"/>
    </source>
</evidence>
<feature type="modified residue" description="4-aspartylphosphate" evidence="5">
    <location>
        <position position="52"/>
    </location>
</feature>
<evidence type="ECO:0000256" key="5">
    <source>
        <dbReference type="PROSITE-ProRule" id="PRU00169"/>
    </source>
</evidence>
<dbReference type="Pfam" id="PF00196">
    <property type="entry name" value="GerE"/>
    <property type="match status" value="1"/>
</dbReference>